<feature type="binding site" evidence="5">
    <location>
        <position position="142"/>
    </location>
    <ligand>
        <name>Zn(2+)</name>
        <dbReference type="ChEBI" id="CHEBI:29105"/>
    </ligand>
</feature>
<dbReference type="PATRIC" id="fig|414004.10.peg.1728"/>
<comment type="pathway">
    <text evidence="2 5">Cofactor biosynthesis; 7,8-dihydroneopterin triphosphate biosynthesis; 7,8-dihydroneopterin triphosphate from GTP: step 1/1.</text>
</comment>
<dbReference type="HAMAP" id="MF_00223">
    <property type="entry name" value="FolE"/>
    <property type="match status" value="1"/>
</dbReference>
<dbReference type="InterPro" id="IPR043133">
    <property type="entry name" value="GTP-CH-I_C/QueF"/>
</dbReference>
<dbReference type="Proteomes" id="UP000000758">
    <property type="component" value="Chromosome"/>
</dbReference>
<evidence type="ECO:0000256" key="1">
    <source>
        <dbReference type="ARBA" id="ARBA00001052"/>
    </source>
</evidence>
<evidence type="ECO:0000256" key="5">
    <source>
        <dbReference type="HAMAP-Rule" id="MF_00223"/>
    </source>
</evidence>
<dbReference type="Pfam" id="PF01227">
    <property type="entry name" value="GTP_cyclohydroI"/>
    <property type="match status" value="1"/>
</dbReference>
<dbReference type="NCBIfam" id="TIGR00063">
    <property type="entry name" value="folE"/>
    <property type="match status" value="1"/>
</dbReference>
<dbReference type="GO" id="GO:0003934">
    <property type="term" value="F:GTP cyclohydrolase I activity"/>
    <property type="evidence" value="ECO:0007669"/>
    <property type="project" value="UniProtKB-UniRule"/>
</dbReference>
<evidence type="ECO:0000256" key="3">
    <source>
        <dbReference type="ARBA" id="ARBA00022563"/>
    </source>
</evidence>
<dbReference type="SUPFAM" id="SSF55620">
    <property type="entry name" value="Tetrahydrobiopterin biosynthesis enzymes-like"/>
    <property type="match status" value="1"/>
</dbReference>
<dbReference type="InterPro" id="IPR043134">
    <property type="entry name" value="GTP-CH-I_N"/>
</dbReference>
<dbReference type="InterPro" id="IPR020602">
    <property type="entry name" value="GTP_CycHdrlase_I_dom"/>
</dbReference>
<dbReference type="AlphaFoldDB" id="A0RYT5"/>
<keyword evidence="5" id="KW-0342">GTP-binding</keyword>
<dbReference type="EMBL" id="DP000238">
    <property type="protein sequence ID" value="ABK78502.1"/>
    <property type="molecule type" value="Genomic_DNA"/>
</dbReference>
<dbReference type="EnsemblBacteria" id="ABK78502">
    <property type="protein sequence ID" value="ABK78502"/>
    <property type="gene ID" value="CENSYa_1893"/>
</dbReference>
<dbReference type="EC" id="3.5.4.16" evidence="5"/>
<dbReference type="HOGENOM" id="CLU_049768_3_3_2"/>
<feature type="domain" description="GTP cyclohydrolase I" evidence="6">
    <location>
        <begin position="7"/>
        <end position="176"/>
    </location>
</feature>
<evidence type="ECO:0000313" key="7">
    <source>
        <dbReference type="EMBL" id="ABK78502.1"/>
    </source>
</evidence>
<dbReference type="InterPro" id="IPR018234">
    <property type="entry name" value="GTP_CycHdrlase_I_CS"/>
</dbReference>
<dbReference type="FunFam" id="1.10.286.10:FF:000001">
    <property type="entry name" value="GTP cyclohydrolase 1"/>
    <property type="match status" value="1"/>
</dbReference>
<dbReference type="UniPathway" id="UPA00848">
    <property type="reaction ID" value="UER00151"/>
</dbReference>
<keyword evidence="4 5" id="KW-0378">Hydrolase</keyword>
<protein>
    <recommendedName>
        <fullName evidence="5">GTP cyclohydrolase 1</fullName>
        <ecNumber evidence="5">3.5.4.16</ecNumber>
    </recommendedName>
    <alternativeName>
        <fullName evidence="5">GTP cyclohydrolase I</fullName>
        <shortName evidence="5">GTP-CH-I</shortName>
    </alternativeName>
</protein>
<dbReference type="KEGG" id="csy:CENSYa_1893"/>
<dbReference type="PANTHER" id="PTHR11109:SF7">
    <property type="entry name" value="GTP CYCLOHYDROLASE 1"/>
    <property type="match status" value="1"/>
</dbReference>
<dbReference type="InterPro" id="IPR001474">
    <property type="entry name" value="GTP_CycHdrlase_I"/>
</dbReference>
<comment type="catalytic activity">
    <reaction evidence="1 5">
        <text>GTP + H2O = 7,8-dihydroneopterin 3'-triphosphate + formate + H(+)</text>
        <dbReference type="Rhea" id="RHEA:17473"/>
        <dbReference type="ChEBI" id="CHEBI:15377"/>
        <dbReference type="ChEBI" id="CHEBI:15378"/>
        <dbReference type="ChEBI" id="CHEBI:15740"/>
        <dbReference type="ChEBI" id="CHEBI:37565"/>
        <dbReference type="ChEBI" id="CHEBI:58462"/>
        <dbReference type="EC" id="3.5.4.16"/>
    </reaction>
</comment>
<dbReference type="NCBIfam" id="NF006826">
    <property type="entry name" value="PRK09347.1-3"/>
    <property type="match status" value="1"/>
</dbReference>
<evidence type="ECO:0000256" key="4">
    <source>
        <dbReference type="ARBA" id="ARBA00022801"/>
    </source>
</evidence>
<dbReference type="STRING" id="414004.CENSYa_1893"/>
<dbReference type="GO" id="GO:0006729">
    <property type="term" value="P:tetrahydrobiopterin biosynthetic process"/>
    <property type="evidence" value="ECO:0007669"/>
    <property type="project" value="TreeGrafter"/>
</dbReference>
<dbReference type="GO" id="GO:0006730">
    <property type="term" value="P:one-carbon metabolic process"/>
    <property type="evidence" value="ECO:0007669"/>
    <property type="project" value="UniProtKB-UniRule"/>
</dbReference>
<evidence type="ECO:0000259" key="6">
    <source>
        <dbReference type="Pfam" id="PF01227"/>
    </source>
</evidence>
<accession>A0RYT5</accession>
<dbReference type="PROSITE" id="PS00860">
    <property type="entry name" value="GTP_CYCLOHYDROL_1_2"/>
    <property type="match status" value="1"/>
</dbReference>
<keyword evidence="5" id="KW-0547">Nucleotide-binding</keyword>
<reference evidence="7 8" key="1">
    <citation type="journal article" date="2006" name="Proc. Natl. Acad. Sci. U.S.A.">
        <title>Genomic analysis of the uncultivated marine crenarchaeote Cenarchaeum symbiosum.</title>
        <authorList>
            <person name="Hallam S.J."/>
            <person name="Konstantinidis K.T."/>
            <person name="Putnam N."/>
            <person name="Schleper C."/>
            <person name="Watanabe Y."/>
            <person name="Sugahara J."/>
            <person name="Preston C."/>
            <person name="de la Torre J."/>
            <person name="Richardson P.M."/>
            <person name="DeLong E.F."/>
        </authorList>
    </citation>
    <scope>NUCLEOTIDE SEQUENCE [LARGE SCALE GENOMIC DNA]</scope>
    <source>
        <strain evidence="8">A</strain>
    </source>
</reference>
<evidence type="ECO:0000256" key="2">
    <source>
        <dbReference type="ARBA" id="ARBA00005080"/>
    </source>
</evidence>
<dbReference type="FunFam" id="3.30.1130.10:FF:000001">
    <property type="entry name" value="GTP cyclohydrolase 1"/>
    <property type="match status" value="1"/>
</dbReference>
<gene>
    <name evidence="5" type="primary">folE</name>
    <name evidence="7" type="ordered locus">CENSYa_1893</name>
</gene>
<dbReference type="NCBIfam" id="NF006825">
    <property type="entry name" value="PRK09347.1-2"/>
    <property type="match status" value="1"/>
</dbReference>
<dbReference type="Gene3D" id="3.30.1130.10">
    <property type="match status" value="1"/>
</dbReference>
<keyword evidence="3 5" id="KW-0554">One-carbon metabolism</keyword>
<feature type="binding site" evidence="5">
    <location>
        <position position="72"/>
    </location>
    <ligand>
        <name>Zn(2+)</name>
        <dbReference type="ChEBI" id="CHEBI:29105"/>
    </ligand>
</feature>
<dbReference type="PANTHER" id="PTHR11109">
    <property type="entry name" value="GTP CYCLOHYDROLASE I"/>
    <property type="match status" value="1"/>
</dbReference>
<dbReference type="GO" id="GO:0046654">
    <property type="term" value="P:tetrahydrofolate biosynthetic process"/>
    <property type="evidence" value="ECO:0007669"/>
    <property type="project" value="UniProtKB-UniRule"/>
</dbReference>
<comment type="similarity">
    <text evidence="5">Belongs to the GTP cyclohydrolase I family.</text>
</comment>
<keyword evidence="5" id="KW-0862">Zinc</keyword>
<dbReference type="GO" id="GO:0008270">
    <property type="term" value="F:zinc ion binding"/>
    <property type="evidence" value="ECO:0007669"/>
    <property type="project" value="UniProtKB-UniRule"/>
</dbReference>
<sequence length="189" mass="21260">MDTKRVEKLVRELIIELGEDPTREGLRETPARMARMYGEIFGGYESDAELSVQFSEDSDAVVARDIGFYSVCEHHMLPFFGSIHIAYLPDGKVFGVSKLVRLVEKYSRRLQIQERLTRNIADELSSQGVKGVAVVAEAEHLCMKMRGVRSDARLTSSAFRGAYKDADAREGVMAMIRGRMPDPGRMLKN</sequence>
<comment type="subunit">
    <text evidence="5">Homopolymer.</text>
</comment>
<organism evidence="7 8">
    <name type="scientific">Cenarchaeum symbiosum (strain A)</name>
    <dbReference type="NCBI Taxonomy" id="414004"/>
    <lineage>
        <taxon>Archaea</taxon>
        <taxon>Nitrososphaerota</taxon>
        <taxon>Candidatus Cenarchaeales</taxon>
        <taxon>Candidatus Cenarchaeaceae</taxon>
        <taxon>Candidatus Cenarchaeum</taxon>
    </lineage>
</organism>
<proteinExistence type="inferred from homology"/>
<dbReference type="Gene3D" id="1.10.286.10">
    <property type="match status" value="1"/>
</dbReference>
<evidence type="ECO:0000313" key="8">
    <source>
        <dbReference type="Proteomes" id="UP000000758"/>
    </source>
</evidence>
<dbReference type="GO" id="GO:0005737">
    <property type="term" value="C:cytoplasm"/>
    <property type="evidence" value="ECO:0007669"/>
    <property type="project" value="TreeGrafter"/>
</dbReference>
<name>A0RYT5_CENSY</name>
<feature type="binding site" evidence="5">
    <location>
        <position position="75"/>
    </location>
    <ligand>
        <name>Zn(2+)</name>
        <dbReference type="ChEBI" id="CHEBI:29105"/>
    </ligand>
</feature>
<keyword evidence="8" id="KW-1185">Reference proteome</keyword>
<keyword evidence="5" id="KW-0479">Metal-binding</keyword>
<dbReference type="GO" id="GO:0005525">
    <property type="term" value="F:GTP binding"/>
    <property type="evidence" value="ECO:0007669"/>
    <property type="project" value="UniProtKB-KW"/>
</dbReference>